<dbReference type="PANTHER" id="PTHR37291">
    <property type="entry name" value="5-METHYLCYTOSINE-SPECIFIC RESTRICTION ENZYME B"/>
    <property type="match status" value="1"/>
</dbReference>
<comment type="caution">
    <text evidence="2">The sequence shown here is derived from an EMBL/GenBank/DDBJ whole genome shotgun (WGS) entry which is preliminary data.</text>
</comment>
<reference evidence="2 3" key="1">
    <citation type="submission" date="2021-03" db="EMBL/GenBank/DDBJ databases">
        <title>Identification of novel Bacillus strains.</title>
        <authorList>
            <person name="Xiao Z."/>
            <person name="Li Y."/>
            <person name="Shen J."/>
        </authorList>
    </citation>
    <scope>NUCLEOTIDE SEQUENCE [LARGE SCALE GENOMIC DNA]</scope>
    <source>
        <strain evidence="2 3">SY8</strain>
    </source>
</reference>
<accession>A0ABS3NZE3</accession>
<protein>
    <submittedName>
        <fullName evidence="2">AAA family ATPase</fullName>
    </submittedName>
</protein>
<dbReference type="SUPFAM" id="SSF52540">
    <property type="entry name" value="P-loop containing nucleoside triphosphate hydrolases"/>
    <property type="match status" value="1"/>
</dbReference>
<proteinExistence type="predicted"/>
<dbReference type="EMBL" id="JAGDQJ010000014">
    <property type="protein sequence ID" value="MBO1626148.1"/>
    <property type="molecule type" value="Genomic_DNA"/>
</dbReference>
<dbReference type="Gene3D" id="3.40.50.300">
    <property type="entry name" value="P-loop containing nucleotide triphosphate hydrolases"/>
    <property type="match status" value="1"/>
</dbReference>
<sequence length="494" mass="57086">MTMFDKNMILYGPPGTGKTYNTILYAVAIIENKDIQLLQKEPYQVVLNRYNDYKNSGQINFTTFHQSFGYEEFIEGIKPALDEDQDEQLKYKIEPGIFKAFCENAQQLKVTTNNKSLHVDARVWKVSLGGSGMNVIKEDCFENNRIRIGWDDFGEDLTKGGEGQSDTVKNIMNSFYDDMSIGDIVFSLGDQKHIDAIGVIEGEVQWLKDEEYYKRSRPVKWIAKNINEYVYDLNGKKNLTLRTVYELKRMSIDSVNKLILKHSQGDQITVEENKKNYVFIIDEINRGNISKILGELITLIESEKRLGANEPMKVCLPYSKEEFGVPQNVYILGTMNTADRSIALMDTALRRRFRFIEMMPDVQLLQGIKVGNIDIQNMVDTINKRIEVLYDREHTIGHAYFMGLKKEPTIEKLENIFKNALIPLLQEYFYEDYSKIQLVLGDNAKADDLKFILDTPVQMNTVFKANPDIDIPENKYSIQLEAFKKHASYIEIYE</sequence>
<evidence type="ECO:0000259" key="1">
    <source>
        <dbReference type="Pfam" id="PF07728"/>
    </source>
</evidence>
<dbReference type="Proteomes" id="UP000677611">
    <property type="component" value="Unassembled WGS sequence"/>
</dbReference>
<gene>
    <name evidence="2" type="ORF">J4P90_13045</name>
</gene>
<feature type="domain" description="ATPase dynein-related AAA" evidence="1">
    <location>
        <begin position="265"/>
        <end position="353"/>
    </location>
</feature>
<name>A0ABS3NZE3_9BACI</name>
<evidence type="ECO:0000313" key="3">
    <source>
        <dbReference type="Proteomes" id="UP000677611"/>
    </source>
</evidence>
<keyword evidence="3" id="KW-1185">Reference proteome</keyword>
<dbReference type="InterPro" id="IPR011704">
    <property type="entry name" value="ATPase_dyneun-rel_AAA"/>
</dbReference>
<dbReference type="PANTHER" id="PTHR37291:SF1">
    <property type="entry name" value="TYPE IV METHYL-DIRECTED RESTRICTION ENZYME ECOKMCRB SUBUNIT"/>
    <property type="match status" value="1"/>
</dbReference>
<organism evidence="2 3">
    <name type="scientific">Bacillus arachidis</name>
    <dbReference type="NCBI Taxonomy" id="2819290"/>
    <lineage>
        <taxon>Bacteria</taxon>
        <taxon>Bacillati</taxon>
        <taxon>Bacillota</taxon>
        <taxon>Bacilli</taxon>
        <taxon>Bacillales</taxon>
        <taxon>Bacillaceae</taxon>
        <taxon>Bacillus</taxon>
    </lineage>
</organism>
<evidence type="ECO:0000313" key="2">
    <source>
        <dbReference type="EMBL" id="MBO1626148.1"/>
    </source>
</evidence>
<dbReference type="InterPro" id="IPR052934">
    <property type="entry name" value="Methyl-DNA_Rec/Restrict_Enz"/>
</dbReference>
<dbReference type="InterPro" id="IPR027417">
    <property type="entry name" value="P-loop_NTPase"/>
</dbReference>
<dbReference type="Pfam" id="PF07728">
    <property type="entry name" value="AAA_5"/>
    <property type="match status" value="1"/>
</dbReference>